<evidence type="ECO:0008006" key="3">
    <source>
        <dbReference type="Google" id="ProtNLM"/>
    </source>
</evidence>
<organism evidence="1 2">
    <name type="scientific">Anaeromyxobacter oryzae</name>
    <dbReference type="NCBI Taxonomy" id="2918170"/>
    <lineage>
        <taxon>Bacteria</taxon>
        <taxon>Pseudomonadati</taxon>
        <taxon>Myxococcota</taxon>
        <taxon>Myxococcia</taxon>
        <taxon>Myxococcales</taxon>
        <taxon>Cystobacterineae</taxon>
        <taxon>Anaeromyxobacteraceae</taxon>
        <taxon>Anaeromyxobacter</taxon>
    </lineage>
</organism>
<reference evidence="2" key="1">
    <citation type="journal article" date="2022" name="Int. J. Syst. Evol. Microbiol.">
        <title>Anaeromyxobacter oryzae sp. nov., Anaeromyxobacter diazotrophicus sp. nov. and Anaeromyxobacter paludicola sp. nov., isolated from paddy soils.</title>
        <authorList>
            <person name="Itoh H."/>
            <person name="Xu Z."/>
            <person name="Mise K."/>
            <person name="Masuda Y."/>
            <person name="Ushijima N."/>
            <person name="Hayakawa C."/>
            <person name="Shiratori Y."/>
            <person name="Senoo K."/>
        </authorList>
    </citation>
    <scope>NUCLEOTIDE SEQUENCE [LARGE SCALE GENOMIC DNA]</scope>
    <source>
        <strain evidence="2">Red232</strain>
    </source>
</reference>
<accession>A0ABN6MNJ8</accession>
<proteinExistence type="predicted"/>
<dbReference type="PROSITE" id="PS51257">
    <property type="entry name" value="PROKAR_LIPOPROTEIN"/>
    <property type="match status" value="1"/>
</dbReference>
<dbReference type="RefSeq" id="WP_248360234.1">
    <property type="nucleotide sequence ID" value="NZ_AP025591.1"/>
</dbReference>
<dbReference type="InterPro" id="IPR011990">
    <property type="entry name" value="TPR-like_helical_dom_sf"/>
</dbReference>
<protein>
    <recommendedName>
        <fullName evidence="3">Tetratricopeptide repeat protein</fullName>
    </recommendedName>
</protein>
<keyword evidence="2" id="KW-1185">Reference proteome</keyword>
<gene>
    <name evidence="1" type="ORF">AMOR_15360</name>
</gene>
<dbReference type="Proteomes" id="UP001162891">
    <property type="component" value="Chromosome"/>
</dbReference>
<dbReference type="Gene3D" id="1.25.40.10">
    <property type="entry name" value="Tetratricopeptide repeat domain"/>
    <property type="match status" value="2"/>
</dbReference>
<dbReference type="EMBL" id="AP025591">
    <property type="protein sequence ID" value="BDG02540.1"/>
    <property type="molecule type" value="Genomic_DNA"/>
</dbReference>
<evidence type="ECO:0000313" key="2">
    <source>
        <dbReference type="Proteomes" id="UP001162891"/>
    </source>
</evidence>
<sequence>MTRPNIRIAATVLLAAACATGGGGVKSVNERFKQADEKLPAESAFTEDAERAYYKEARTYEARGEQAMTSGNADQARAELLEAAKRYADFKDRFGASEYQIPIAYHAAELYLFAQQFQKSAEAADRAAADQYANAKTKAMGSHLAAQAWLNAANQDVKAGSLEPIRIAYQDQRKGPLAPKPPPGAWGRFVGATDRYIENMAADPELQKPANERRLLPPSRLALIAAEVEYAFDNMEDARRRFATIIDRWPSEGDILEDAVPIYLQTFLALGDQAGYQAALQKTRATVEAEAQKAKDPKQQESFAKVKEALARAEASAGFGQAQKLLEEGKPAEAAQAFEQLAANPTAGGDAATALHNAALAWDKANEPAKATAIRQRILKEYPDSKVTPNNVLLLATGASKKGDHTDAAKLYGDFLQKWPDHPNRCVALQNVAAELDQAKKTGDAAEGYLRFGTDQACAKSDPNFSARALYRAGVLFAGERKKAKAKEAFQAASSVQGVTDTVAKSQVEDAKKRLKGL</sequence>
<evidence type="ECO:0000313" key="1">
    <source>
        <dbReference type="EMBL" id="BDG02540.1"/>
    </source>
</evidence>
<name>A0ABN6MNJ8_9BACT</name>
<dbReference type="SUPFAM" id="SSF48452">
    <property type="entry name" value="TPR-like"/>
    <property type="match status" value="1"/>
</dbReference>